<dbReference type="SUPFAM" id="SSF46785">
    <property type="entry name" value="Winged helix' DNA-binding domain"/>
    <property type="match status" value="1"/>
</dbReference>
<organism evidence="1 2">
    <name type="scientific">Pseudomonas nitroreducens</name>
    <dbReference type="NCBI Taxonomy" id="46680"/>
    <lineage>
        <taxon>Bacteria</taxon>
        <taxon>Pseudomonadati</taxon>
        <taxon>Pseudomonadota</taxon>
        <taxon>Gammaproteobacteria</taxon>
        <taxon>Pseudomonadales</taxon>
        <taxon>Pseudomonadaceae</taxon>
        <taxon>Pseudomonas</taxon>
    </lineage>
</organism>
<dbReference type="Gene3D" id="1.10.10.10">
    <property type="entry name" value="Winged helix-like DNA-binding domain superfamily/Winged helix DNA-binding domain"/>
    <property type="match status" value="2"/>
</dbReference>
<dbReference type="InterPro" id="IPR036390">
    <property type="entry name" value="WH_DNA-bd_sf"/>
</dbReference>
<sequence>MDSLITAAARALAAGDPLGALNRVALREDPPTLALRGIAMAQLGDFPRARTLLRRAARTFGAHEPMERARCRVAEVEVALASRELNWPTAPLEQAAQVLHSHGDRLNAAHARYLLIRRALLIGQLDQAHAALAELEPDSLPAPLRAVHWLIAAGIAVRRLQAGAARSALRKAAEAAAASGIPALCEEVEQAARTLEAPAARQIDYQHTRLLSLDEVECLLNSDAMVVDACRNRIGDLSLGSRPVLFALARALAEAWPGDVTRTELIGRVFRTRHPDETHRARLRVEIGRLRRLLQPLAGIESTPRGYRLVAANPVVLAPPLDDANAEVLALLSDGQAWSSSALAMALDTSQRSVQRALETLAEAGRVQALGQGRARRWTLPPAPGFATTLLLPAPFGV</sequence>
<protein>
    <submittedName>
        <fullName evidence="1">Helix-turn-helix domain-containing protein</fullName>
    </submittedName>
</protein>
<comment type="caution">
    <text evidence="1">The sequence shown here is derived from an EMBL/GenBank/DDBJ whole genome shotgun (WGS) entry which is preliminary data.</text>
</comment>
<dbReference type="EMBL" id="VASG01000006">
    <property type="protein sequence ID" value="TLP71466.1"/>
    <property type="molecule type" value="Genomic_DNA"/>
</dbReference>
<evidence type="ECO:0000313" key="1">
    <source>
        <dbReference type="EMBL" id="TLP71466.1"/>
    </source>
</evidence>
<dbReference type="RefSeq" id="WP_138215653.1">
    <property type="nucleotide sequence ID" value="NZ_VASG01000006.1"/>
</dbReference>
<dbReference type="AlphaFoldDB" id="A0A5R9A0Z7"/>
<dbReference type="InterPro" id="IPR036388">
    <property type="entry name" value="WH-like_DNA-bd_sf"/>
</dbReference>
<gene>
    <name evidence="1" type="ORF">FEA48_21845</name>
</gene>
<evidence type="ECO:0000313" key="2">
    <source>
        <dbReference type="Proteomes" id="UP000307510"/>
    </source>
</evidence>
<name>A0A5R9A0Z7_PSENT</name>
<accession>A0A5R9A0Z7</accession>
<reference evidence="2" key="2">
    <citation type="submission" date="2019-06" db="EMBL/GenBank/DDBJ databases">
        <title>AzeR, a transcriptional regulator that responds to azelaic acid in Pseudomonas nitroreducens.</title>
        <authorList>
            <person name="Bez C."/>
            <person name="Javvadi S.G."/>
            <person name="Bertani I."/>
            <person name="Devescovi G."/>
            <person name="Studholme D.J."/>
            <person name="Geller A."/>
            <person name="Levy A."/>
            <person name="Venturi V."/>
        </authorList>
    </citation>
    <scope>NUCLEOTIDE SEQUENCE [LARGE SCALE GENOMIC DNA]</scope>
    <source>
        <strain evidence="2">DSM 9128</strain>
    </source>
</reference>
<dbReference type="Proteomes" id="UP000307510">
    <property type="component" value="Unassembled WGS sequence"/>
</dbReference>
<reference evidence="1 2" key="1">
    <citation type="submission" date="2019-05" db="EMBL/GenBank/DDBJ databases">
        <authorList>
            <person name="Moore K."/>
            <person name="O'Neill P."/>
            <person name="Farbos A."/>
            <person name="Studholme D.J."/>
        </authorList>
    </citation>
    <scope>NUCLEOTIDE SEQUENCE [LARGE SCALE GENOMIC DNA]</scope>
    <source>
        <strain evidence="1 2">DSM 9128</strain>
    </source>
</reference>
<proteinExistence type="predicted"/>